<dbReference type="PhylomeDB" id="A0A0D2US15"/>
<feature type="domain" description="FYVE-type" evidence="17">
    <location>
        <begin position="888"/>
        <end position="948"/>
    </location>
</feature>
<dbReference type="GO" id="GO:0008270">
    <property type="term" value="F:zinc ion binding"/>
    <property type="evidence" value="ECO:0007669"/>
    <property type="project" value="UniProtKB-KW"/>
</dbReference>
<organism evidence="19 20">
    <name type="scientific">Capsaspora owczarzaki (strain ATCC 30864)</name>
    <dbReference type="NCBI Taxonomy" id="595528"/>
    <lineage>
        <taxon>Eukaryota</taxon>
        <taxon>Filasterea</taxon>
        <taxon>Capsaspora</taxon>
    </lineage>
</organism>
<dbReference type="AlphaFoldDB" id="A0A0D2US15"/>
<dbReference type="Pfam" id="PF21098">
    <property type="entry name" value="PH-GRAM_MTMR6-like"/>
    <property type="match status" value="1"/>
</dbReference>
<dbReference type="EC" id="3.1.3.95" evidence="4"/>
<dbReference type="Pfam" id="PF06602">
    <property type="entry name" value="Myotub-related"/>
    <property type="match status" value="1"/>
</dbReference>
<keyword evidence="20" id="KW-1185">Reference proteome</keyword>
<dbReference type="PANTHER" id="PTHR10807:SF8">
    <property type="entry name" value="PHOSPHATIDYLINOSITOL-3-PHOSPHATE PHOSPHATASE"/>
    <property type="match status" value="1"/>
</dbReference>
<dbReference type="InterPro" id="IPR000306">
    <property type="entry name" value="Znf_FYVE"/>
</dbReference>
<protein>
    <recommendedName>
        <fullName evidence="4">phosphatidylinositol-3,5-bisphosphate 3-phosphatase</fullName>
        <ecNumber evidence="4">3.1.3.95</ecNumber>
    </recommendedName>
    <alternativeName>
        <fullName evidence="11">Phosphatidylinositol-3,5-bisphosphate 3-phosphatase</fullName>
    </alternativeName>
</protein>
<evidence type="ECO:0000259" key="16">
    <source>
        <dbReference type="PROSITE" id="PS50056"/>
    </source>
</evidence>
<evidence type="ECO:0000256" key="1">
    <source>
        <dbReference type="ARBA" id="ARBA00004184"/>
    </source>
</evidence>
<dbReference type="RefSeq" id="XP_004342949.1">
    <property type="nucleotide sequence ID" value="XM_004342899.2"/>
</dbReference>
<dbReference type="PROSITE" id="PS00383">
    <property type="entry name" value="TYR_PHOSPHATASE_1"/>
    <property type="match status" value="1"/>
</dbReference>
<dbReference type="SUPFAM" id="SSF50729">
    <property type="entry name" value="PH domain-like"/>
    <property type="match status" value="1"/>
</dbReference>
<dbReference type="SMART" id="SM00404">
    <property type="entry name" value="PTPc_motif"/>
    <property type="match status" value="1"/>
</dbReference>
<comment type="similarity">
    <text evidence="3">Belongs to the protein-tyrosine phosphatase family. Non-receptor class myotubularin subfamily.</text>
</comment>
<feature type="compositionally biased region" description="Gly residues" evidence="15">
    <location>
        <begin position="623"/>
        <end position="632"/>
    </location>
</feature>
<dbReference type="SMART" id="SM00064">
    <property type="entry name" value="FYVE"/>
    <property type="match status" value="1"/>
</dbReference>
<name>A0A0D2US15_CAPO3</name>
<keyword evidence="8" id="KW-0378">Hydrolase</keyword>
<sequence length="948" mass="102938">MDASAYIKTTKVERIVLETNSYGLGTAAVASAGSSSSGSTSSSSSASSSSSSSSAAVGSGGSAGGDNRGTIGTLHVTAEHLLFSSKERKEIWISYMLIESVEKRSLTARGTPLRVRCKDFRDFTFIFPRERECSNVHASIMQLAFPTSVEQLAAFTFKPAFSAAGNGWDFYSPVEEFSRMGLPNERWTLTTANMDYSLCPTYSRQLFVPVSASDELLQGSAKFRSKGRLPVLSYFHPPTHATITRCSQPLVGIKQKRSAEDERLVQAIFEANPSTRNHYIVDARPKKNAYAQKAGGKGYESLDCYPNCRYLFMDIENIHVMRDSLNKLIEAIQPNTDNYLSTLESSGWIKHIKAVMDASVFIANAIVNEGASCVVHCSDGWDRTAQLIALAEVMIDPYYRTLDGFQVVIEKEWLWSGHKFVDRCGFLEKGSREVSPVFVQFLDTIWQLLRQFPASFEFNERYLVTLHELVFSCQYGTFLGNCEQARNASNLSARTTSVWSYVAQHRDEFINPLYDGTGSNSVTIIRDTAEVAQENTRRRREIRIAANRVTAAAAASAVEDATPLPPPAAAAPTPTQANSSGIDATSVERPVPARIPAHHSVPEGTSTLSSAALESDESSSTSSGGGGGGGSSLGASTMEFLSNISSQLSSRFANGSGANMLSSPMVGDGDTGSPASYTREFILGDEGDVTRPYSPAPAASTATAAVPQRIQSPLAASSSNLPAPTLAVVDKSYLLRPSTAPQRLAVWTTLYGRTLIEVQAKESLEDRIGLVADSLEQARSQSDRSALRYWTAHYALDSERARTLDRLLPYCIAEAGPAWDAQKSVQSSWGKASAAYTALLAESVLDDVMAQSLATSENIAVLGSRQLLEATLARAGGAMKPPPAWQNDRHVRECTICQSLFDPISRKHHCRNCGQVVCFQCANTYVAIPHFYLDLPVRVCRTCAKTLK</sequence>
<dbReference type="SUPFAM" id="SSF57903">
    <property type="entry name" value="FYVE/PHD zinc finger"/>
    <property type="match status" value="1"/>
</dbReference>
<evidence type="ECO:0000313" key="19">
    <source>
        <dbReference type="EMBL" id="KJE97761.1"/>
    </source>
</evidence>
<evidence type="ECO:0000256" key="4">
    <source>
        <dbReference type="ARBA" id="ARBA00012903"/>
    </source>
</evidence>
<feature type="compositionally biased region" description="Low complexity" evidence="15">
    <location>
        <begin position="604"/>
        <end position="622"/>
    </location>
</feature>
<evidence type="ECO:0000256" key="2">
    <source>
        <dbReference type="ARBA" id="ARBA00004496"/>
    </source>
</evidence>
<evidence type="ECO:0000256" key="15">
    <source>
        <dbReference type="SAM" id="MobiDB-lite"/>
    </source>
</evidence>
<comment type="subcellular location">
    <subcellularLocation>
        <location evidence="2">Cytoplasm</location>
    </subcellularLocation>
    <subcellularLocation>
        <location evidence="1">Endomembrane system</location>
        <topology evidence="1">Peripheral membrane protein</topology>
    </subcellularLocation>
</comment>
<accession>A0A0D2US15</accession>
<feature type="domain" description="Tyrosine specific protein phosphatases" evidence="16">
    <location>
        <begin position="346"/>
        <end position="408"/>
    </location>
</feature>
<feature type="active site" description="Phosphocysteine intermediate" evidence="12">
    <location>
        <position position="377"/>
    </location>
</feature>
<gene>
    <name evidence="19" type="ORF">CAOG_007864</name>
</gene>
<dbReference type="STRING" id="595528.A0A0D2US15"/>
<dbReference type="InterPro" id="IPR029021">
    <property type="entry name" value="Prot-tyrosine_phosphatase-like"/>
</dbReference>
<evidence type="ECO:0000256" key="3">
    <source>
        <dbReference type="ARBA" id="ARBA00007471"/>
    </source>
</evidence>
<feature type="domain" description="Myotubularin phosphatase" evidence="18">
    <location>
        <begin position="167"/>
        <end position="751"/>
    </location>
</feature>
<dbReference type="CDD" id="cd14532">
    <property type="entry name" value="PTP-MTMR6-like"/>
    <property type="match status" value="1"/>
</dbReference>
<dbReference type="GO" id="GO:0005737">
    <property type="term" value="C:cytoplasm"/>
    <property type="evidence" value="ECO:0007669"/>
    <property type="project" value="UniProtKB-SubCell"/>
</dbReference>
<feature type="binding site" evidence="13">
    <location>
        <begin position="377"/>
        <end position="383"/>
    </location>
    <ligand>
        <name>substrate</name>
    </ligand>
</feature>
<keyword evidence="9" id="KW-0862">Zinc</keyword>
<dbReference type="GO" id="GO:0004438">
    <property type="term" value="F:phosphatidylinositol-3-phosphate phosphatase activity"/>
    <property type="evidence" value="ECO:0007669"/>
    <property type="project" value="TreeGrafter"/>
</dbReference>
<reference evidence="20" key="1">
    <citation type="submission" date="2011-02" db="EMBL/GenBank/DDBJ databases">
        <title>The Genome Sequence of Capsaspora owczarzaki ATCC 30864.</title>
        <authorList>
            <person name="Russ C."/>
            <person name="Cuomo C."/>
            <person name="Burger G."/>
            <person name="Gray M.W."/>
            <person name="Holland P.W.H."/>
            <person name="King N."/>
            <person name="Lang F.B.F."/>
            <person name="Roger A.J."/>
            <person name="Ruiz-Trillo I."/>
            <person name="Young S.K."/>
            <person name="Zeng Q."/>
            <person name="Gargeya S."/>
            <person name="Alvarado L."/>
            <person name="Berlin A."/>
            <person name="Chapman S.B."/>
            <person name="Chen Z."/>
            <person name="Freedman E."/>
            <person name="Gellesch M."/>
            <person name="Goldberg J."/>
            <person name="Griggs A."/>
            <person name="Gujja S."/>
            <person name="Heilman E."/>
            <person name="Heiman D."/>
            <person name="Howarth C."/>
            <person name="Mehta T."/>
            <person name="Neiman D."/>
            <person name="Pearson M."/>
            <person name="Roberts A."/>
            <person name="Saif S."/>
            <person name="Shea T."/>
            <person name="Shenoy N."/>
            <person name="Sisk P."/>
            <person name="Stolte C."/>
            <person name="Sykes S."/>
            <person name="White J."/>
            <person name="Yandava C."/>
            <person name="Haas B."/>
            <person name="Nusbaum C."/>
            <person name="Birren B."/>
        </authorList>
    </citation>
    <scope>NUCLEOTIDE SEQUENCE</scope>
    <source>
        <strain evidence="20">ATCC 30864</strain>
    </source>
</reference>
<evidence type="ECO:0000256" key="9">
    <source>
        <dbReference type="ARBA" id="ARBA00022833"/>
    </source>
</evidence>
<feature type="region of interest" description="Disordered" evidence="15">
    <location>
        <begin position="30"/>
        <end position="64"/>
    </location>
</feature>
<keyword evidence="7 14" id="KW-0863">Zinc-finger</keyword>
<dbReference type="eggNOG" id="KOG1089">
    <property type="taxonomic scope" value="Eukaryota"/>
</dbReference>
<dbReference type="Pfam" id="PF01363">
    <property type="entry name" value="FYVE"/>
    <property type="match status" value="1"/>
</dbReference>
<evidence type="ECO:0000256" key="5">
    <source>
        <dbReference type="ARBA" id="ARBA00022490"/>
    </source>
</evidence>
<dbReference type="SUPFAM" id="SSF52799">
    <property type="entry name" value="(Phosphotyrosine protein) phosphatases II"/>
    <property type="match status" value="1"/>
</dbReference>
<dbReference type="PROSITE" id="PS51339">
    <property type="entry name" value="PPASE_MYOTUBULARIN"/>
    <property type="match status" value="1"/>
</dbReference>
<dbReference type="InterPro" id="IPR000387">
    <property type="entry name" value="Tyr_Pase_dom"/>
</dbReference>
<proteinExistence type="inferred from homology"/>
<evidence type="ECO:0000256" key="7">
    <source>
        <dbReference type="ARBA" id="ARBA00022771"/>
    </source>
</evidence>
<dbReference type="GO" id="GO:0052629">
    <property type="term" value="F:phosphatidylinositol-3,5-bisphosphate 3-phosphatase activity"/>
    <property type="evidence" value="ECO:0007669"/>
    <property type="project" value="UniProtKB-EC"/>
</dbReference>
<evidence type="ECO:0000256" key="8">
    <source>
        <dbReference type="ARBA" id="ARBA00022801"/>
    </source>
</evidence>
<evidence type="ECO:0000259" key="17">
    <source>
        <dbReference type="PROSITE" id="PS50178"/>
    </source>
</evidence>
<dbReference type="InterPro" id="IPR011993">
    <property type="entry name" value="PH-like_dom_sf"/>
</dbReference>
<dbReference type="InterPro" id="IPR016130">
    <property type="entry name" value="Tyr_Pase_AS"/>
</dbReference>
<dbReference type="InParanoid" id="A0A0D2US15"/>
<keyword evidence="6" id="KW-0479">Metal-binding</keyword>
<evidence type="ECO:0000256" key="6">
    <source>
        <dbReference type="ARBA" id="ARBA00022723"/>
    </source>
</evidence>
<dbReference type="PANTHER" id="PTHR10807">
    <property type="entry name" value="MYOTUBULARIN-RELATED"/>
    <property type="match status" value="1"/>
</dbReference>
<dbReference type="PROSITE" id="PS50178">
    <property type="entry name" value="ZF_FYVE"/>
    <property type="match status" value="1"/>
</dbReference>
<dbReference type="InterPro" id="IPR017455">
    <property type="entry name" value="Znf_FYVE-rel"/>
</dbReference>
<feature type="region of interest" description="Disordered" evidence="15">
    <location>
        <begin position="557"/>
        <end position="634"/>
    </location>
</feature>
<evidence type="ECO:0000256" key="10">
    <source>
        <dbReference type="ARBA" id="ARBA00023136"/>
    </source>
</evidence>
<dbReference type="eggNOG" id="KOG1819">
    <property type="taxonomic scope" value="Eukaryota"/>
</dbReference>
<evidence type="ECO:0000313" key="20">
    <source>
        <dbReference type="Proteomes" id="UP000008743"/>
    </source>
</evidence>
<evidence type="ECO:0000256" key="14">
    <source>
        <dbReference type="PROSITE-ProRule" id="PRU00091"/>
    </source>
</evidence>
<keyword evidence="5" id="KW-0963">Cytoplasm</keyword>
<dbReference type="GO" id="GO:0012505">
    <property type="term" value="C:endomembrane system"/>
    <property type="evidence" value="ECO:0007669"/>
    <property type="project" value="UniProtKB-SubCell"/>
</dbReference>
<evidence type="ECO:0000256" key="12">
    <source>
        <dbReference type="PIRSR" id="PIRSR630564-1"/>
    </source>
</evidence>
<keyword evidence="10" id="KW-0472">Membrane</keyword>
<dbReference type="Gene3D" id="2.30.29.30">
    <property type="entry name" value="Pleckstrin-homology domain (PH domain)/Phosphotyrosine-binding domain (PTB)"/>
    <property type="match status" value="1"/>
</dbReference>
<dbReference type="InterPro" id="IPR011011">
    <property type="entry name" value="Znf_FYVE_PHD"/>
</dbReference>
<evidence type="ECO:0000259" key="18">
    <source>
        <dbReference type="PROSITE" id="PS51339"/>
    </source>
</evidence>
<dbReference type="PROSITE" id="PS50056">
    <property type="entry name" value="TYR_PHOSPHATASE_2"/>
    <property type="match status" value="1"/>
</dbReference>
<dbReference type="Proteomes" id="UP000008743">
    <property type="component" value="Unassembled WGS sequence"/>
</dbReference>
<dbReference type="InterPro" id="IPR013083">
    <property type="entry name" value="Znf_RING/FYVE/PHD"/>
</dbReference>
<dbReference type="OrthoDB" id="271628at2759"/>
<dbReference type="GO" id="GO:0046856">
    <property type="term" value="P:phosphatidylinositol dephosphorylation"/>
    <property type="evidence" value="ECO:0007669"/>
    <property type="project" value="TreeGrafter"/>
</dbReference>
<feature type="binding site" evidence="13">
    <location>
        <begin position="317"/>
        <end position="318"/>
    </location>
    <ligand>
        <name>substrate</name>
    </ligand>
</feature>
<evidence type="ECO:0000256" key="11">
    <source>
        <dbReference type="ARBA" id="ARBA00032571"/>
    </source>
</evidence>
<dbReference type="InterPro" id="IPR030564">
    <property type="entry name" value="Myotubularin"/>
</dbReference>
<dbReference type="InterPro" id="IPR003595">
    <property type="entry name" value="Tyr_Pase_cat"/>
</dbReference>
<dbReference type="EMBL" id="KE346375">
    <property type="protein sequence ID" value="KJE97761.1"/>
    <property type="molecule type" value="Genomic_DNA"/>
</dbReference>
<dbReference type="InterPro" id="IPR010569">
    <property type="entry name" value="Myotubularin-like_Pase_dom"/>
</dbReference>
<dbReference type="Gene3D" id="3.30.40.10">
    <property type="entry name" value="Zinc/RING finger domain, C3HC4 (zinc finger)"/>
    <property type="match status" value="1"/>
</dbReference>
<dbReference type="InterPro" id="IPR048994">
    <property type="entry name" value="PH-GRAM_MTMR6-9"/>
</dbReference>
<feature type="compositionally biased region" description="Low complexity" evidence="15">
    <location>
        <begin position="30"/>
        <end position="57"/>
    </location>
</feature>
<evidence type="ECO:0000256" key="13">
    <source>
        <dbReference type="PIRSR" id="PIRSR630564-2"/>
    </source>
</evidence>